<dbReference type="EMBL" id="AM427610">
    <property type="protein sequence ID" value="CAN80111.1"/>
    <property type="molecule type" value="Genomic_DNA"/>
</dbReference>
<sequence length="655" mass="73475">MSASKAKLLCNFGGEFTRQLGKLSYMGGKTRLVLVDRSVSFDELRSKLSQLTCACPFSIEIKYQLPDESLESRLVSVECEDDVVAMMSEFEASQRIQVYIFASDHRVGEGISQASVDSHTSPALSELVNGRESDTLTVGQEFPDARCFRDALVASAIASKFELTFIRSDRSRVTARCAADDCQWRIHASKLPDGETFQIKTLKGKHSCVWPERSSHRQANMKWILSCIMDRVRENINYKPKEIMRDIEQEYGVIIPYLKAHRAKERALESIFGMPIKDIVLNQAEVHNLENDLHTILDQRKKKPLKGSSVHCNLCRKAGHNRRSCLKLSHNESQASSLKEKNFHCMLCKQSGHNRRTCQCKIGKAHQEEGLRGLKNGAPKVAMVEWGSWVGKLVHFHIRISVLLLILQESFPDQIGGHTECCHLKAAFRVQENFNGQVIRDLSDSQHSAKQKSGEAIVVISIVAQPYIHLDKIVFGGNILNGESNGWERGIRDVFFWGVRVWTSCVKTASFLDSLQLHPDKRCFLLHIDVTKLMGRRELTTSSPLTSLSTSGGISSLVNEESDLFKDSGGSVEAILQLYNAQTPSSWSRPPILDSPALQCTLFEPVICSGLPGKALGLSIDSLIITLNYCAERRRILFWFRGCWHPSVGQSRLLS</sequence>
<dbReference type="ExpressionAtlas" id="A5AIL2">
    <property type="expression patterns" value="baseline and differential"/>
</dbReference>
<dbReference type="SUPFAM" id="SSF54277">
    <property type="entry name" value="CAD &amp; PB1 domains"/>
    <property type="match status" value="1"/>
</dbReference>
<accession>A5AIL2</accession>
<evidence type="ECO:0000259" key="1">
    <source>
        <dbReference type="SMART" id="SM00666"/>
    </source>
</evidence>
<dbReference type="PANTHER" id="PTHR31066:SF97">
    <property type="entry name" value="OS03G0401100 PROTEIN"/>
    <property type="match status" value="1"/>
</dbReference>
<evidence type="ECO:0000313" key="2">
    <source>
        <dbReference type="EMBL" id="CAN80111.1"/>
    </source>
</evidence>
<protein>
    <recommendedName>
        <fullName evidence="1">PB1 domain-containing protein</fullName>
    </recommendedName>
</protein>
<dbReference type="Pfam" id="PF03108">
    <property type="entry name" value="DBD_Tnp_Mut"/>
    <property type="match status" value="1"/>
</dbReference>
<dbReference type="InterPro" id="IPR000270">
    <property type="entry name" value="PB1_dom"/>
</dbReference>
<dbReference type="Gene3D" id="3.10.20.90">
    <property type="entry name" value="Phosphatidylinositol 3-kinase Catalytic Subunit, Chain A, domain 1"/>
    <property type="match status" value="1"/>
</dbReference>
<dbReference type="Pfam" id="PF00564">
    <property type="entry name" value="PB1"/>
    <property type="match status" value="1"/>
</dbReference>
<dbReference type="InterPro" id="IPR053198">
    <property type="entry name" value="Gynoecium_Dev_Regulator"/>
</dbReference>
<proteinExistence type="predicted"/>
<dbReference type="PANTHER" id="PTHR31066">
    <property type="entry name" value="OS05G0427100 PROTEIN-RELATED"/>
    <property type="match status" value="1"/>
</dbReference>
<dbReference type="CDD" id="cd06410">
    <property type="entry name" value="PB1_UP2"/>
    <property type="match status" value="1"/>
</dbReference>
<dbReference type="SMART" id="SM00666">
    <property type="entry name" value="PB1"/>
    <property type="match status" value="1"/>
</dbReference>
<feature type="domain" description="PB1" evidence="1">
    <location>
        <begin position="18"/>
        <end position="103"/>
    </location>
</feature>
<dbReference type="AlphaFoldDB" id="A5AIL2"/>
<name>A5AIL2_VITVI</name>
<gene>
    <name evidence="2" type="ORF">VITISV_040515</name>
</gene>
<organism evidence="2">
    <name type="scientific">Vitis vinifera</name>
    <name type="common">Grape</name>
    <dbReference type="NCBI Taxonomy" id="29760"/>
    <lineage>
        <taxon>Eukaryota</taxon>
        <taxon>Viridiplantae</taxon>
        <taxon>Streptophyta</taxon>
        <taxon>Embryophyta</taxon>
        <taxon>Tracheophyta</taxon>
        <taxon>Spermatophyta</taxon>
        <taxon>Magnoliopsida</taxon>
        <taxon>eudicotyledons</taxon>
        <taxon>Gunneridae</taxon>
        <taxon>Pentapetalae</taxon>
        <taxon>rosids</taxon>
        <taxon>Vitales</taxon>
        <taxon>Vitaceae</taxon>
        <taxon>Viteae</taxon>
        <taxon>Vitis</taxon>
    </lineage>
</organism>
<reference evidence="2" key="1">
    <citation type="journal article" date="2007" name="PLoS ONE">
        <title>The first genome sequence of an elite grapevine cultivar (Pinot noir Vitis vinifera L.): coping with a highly heterozygous genome.</title>
        <authorList>
            <person name="Velasco R."/>
            <person name="Zharkikh A."/>
            <person name="Troggio M."/>
            <person name="Cartwright D.A."/>
            <person name="Cestaro A."/>
            <person name="Pruss D."/>
            <person name="Pindo M."/>
            <person name="FitzGerald L.M."/>
            <person name="Vezzulli S."/>
            <person name="Reid J."/>
            <person name="Malacarne G."/>
            <person name="Iliev D."/>
            <person name="Coppola G."/>
            <person name="Wardell B."/>
            <person name="Micheletti D."/>
            <person name="Macalma T."/>
            <person name="Facci M."/>
            <person name="Mitchell J.T."/>
            <person name="Perazzolli M."/>
            <person name="Eldredge G."/>
            <person name="Gatto P."/>
            <person name="Oyzerski R."/>
            <person name="Moretto M."/>
            <person name="Gutin N."/>
            <person name="Stefanini M."/>
            <person name="Chen Y."/>
            <person name="Segala C."/>
            <person name="Davenport C."/>
            <person name="Dematte L."/>
            <person name="Mraz A."/>
            <person name="Battilana J."/>
            <person name="Stormo K."/>
            <person name="Costa F."/>
            <person name="Tao Q."/>
            <person name="Si-Ammour A."/>
            <person name="Harkins T."/>
            <person name="Lackey A."/>
            <person name="Perbost C."/>
            <person name="Taillon B."/>
            <person name="Stella A."/>
            <person name="Solovyev V."/>
            <person name="Fawcett J.A."/>
            <person name="Sterck L."/>
            <person name="Vandepoele K."/>
            <person name="Grando S.M."/>
            <person name="Toppo S."/>
            <person name="Moser C."/>
            <person name="Lanchbury J."/>
            <person name="Bogden R."/>
            <person name="Skolnick M."/>
            <person name="Sgaramella V."/>
            <person name="Bhatnagar S.K."/>
            <person name="Fontana P."/>
            <person name="Gutin A."/>
            <person name="Van de Peer Y."/>
            <person name="Salamini F."/>
            <person name="Viola R."/>
        </authorList>
    </citation>
    <scope>NUCLEOTIDE SEQUENCE</scope>
</reference>
<dbReference type="InterPro" id="IPR004332">
    <property type="entry name" value="Transposase_MuDR"/>
</dbReference>